<gene>
    <name evidence="1" type="ORF">A3J48_02760</name>
</gene>
<dbReference type="Gene3D" id="3.50.30.50">
    <property type="entry name" value="Putative cyclase"/>
    <property type="match status" value="1"/>
</dbReference>
<proteinExistence type="predicted"/>
<evidence type="ECO:0000313" key="1">
    <source>
        <dbReference type="EMBL" id="OGE85071.1"/>
    </source>
</evidence>
<organism evidence="1 2">
    <name type="scientific">Candidatus Doudnabacteria bacterium RIFCSPHIGHO2_02_FULL_46_11</name>
    <dbReference type="NCBI Taxonomy" id="1817832"/>
    <lineage>
        <taxon>Bacteria</taxon>
        <taxon>Candidatus Doudnaibacteriota</taxon>
    </lineage>
</organism>
<dbReference type="PANTHER" id="PTHR31118">
    <property type="entry name" value="CYCLASE-LIKE PROTEIN 2"/>
    <property type="match status" value="1"/>
</dbReference>
<evidence type="ECO:0008006" key="3">
    <source>
        <dbReference type="Google" id="ProtNLM"/>
    </source>
</evidence>
<dbReference type="SUPFAM" id="SSF102198">
    <property type="entry name" value="Putative cyclase"/>
    <property type="match status" value="1"/>
</dbReference>
<dbReference type="InterPro" id="IPR037175">
    <property type="entry name" value="KFase_sf"/>
</dbReference>
<dbReference type="AlphaFoldDB" id="A0A1F5P5B7"/>
<dbReference type="STRING" id="1817832.A3J48_02760"/>
<sequence length="207" mass="23188">MSKIVDLTHTFKENMPVYPGDTPPELYQTRDLAKNGYTYFQLNSGMHVGTHIDAPLHMIADGQRIDSVSPEKFIGRGVIVDARGVKIITADLFKEKIIKAGDIVLVFTGFSDKYDDPHYFTDFPVIDENFAKKMVELGIKMLGTDTPSPDKEPYNVHKILLGHNVLIIENLTNLGELLEINDFEVIALPVKIDAEAALARVIARYEN</sequence>
<reference evidence="1 2" key="1">
    <citation type="journal article" date="2016" name="Nat. Commun.">
        <title>Thousands of microbial genomes shed light on interconnected biogeochemical processes in an aquifer system.</title>
        <authorList>
            <person name="Anantharaman K."/>
            <person name="Brown C.T."/>
            <person name="Hug L.A."/>
            <person name="Sharon I."/>
            <person name="Castelle C.J."/>
            <person name="Probst A.J."/>
            <person name="Thomas B.C."/>
            <person name="Singh A."/>
            <person name="Wilkins M.J."/>
            <person name="Karaoz U."/>
            <person name="Brodie E.L."/>
            <person name="Williams K.H."/>
            <person name="Hubbard S.S."/>
            <person name="Banfield J.F."/>
        </authorList>
    </citation>
    <scope>NUCLEOTIDE SEQUENCE [LARGE SCALE GENOMIC DNA]</scope>
</reference>
<dbReference type="GO" id="GO:0004061">
    <property type="term" value="F:arylformamidase activity"/>
    <property type="evidence" value="ECO:0007669"/>
    <property type="project" value="InterPro"/>
</dbReference>
<dbReference type="GO" id="GO:0019441">
    <property type="term" value="P:L-tryptophan catabolic process to kynurenine"/>
    <property type="evidence" value="ECO:0007669"/>
    <property type="project" value="InterPro"/>
</dbReference>
<dbReference type="Pfam" id="PF04199">
    <property type="entry name" value="Cyclase"/>
    <property type="match status" value="1"/>
</dbReference>
<dbReference type="Proteomes" id="UP000176786">
    <property type="component" value="Unassembled WGS sequence"/>
</dbReference>
<name>A0A1F5P5B7_9BACT</name>
<accession>A0A1F5P5B7</accession>
<protein>
    <recommendedName>
        <fullName evidence="3">Cyclase</fullName>
    </recommendedName>
</protein>
<evidence type="ECO:0000313" key="2">
    <source>
        <dbReference type="Proteomes" id="UP000176786"/>
    </source>
</evidence>
<dbReference type="PANTHER" id="PTHR31118:SF12">
    <property type="entry name" value="CYCLASE-LIKE PROTEIN 2"/>
    <property type="match status" value="1"/>
</dbReference>
<dbReference type="InterPro" id="IPR007325">
    <property type="entry name" value="KFase/CYL"/>
</dbReference>
<dbReference type="EMBL" id="MFES01000027">
    <property type="protein sequence ID" value="OGE85071.1"/>
    <property type="molecule type" value="Genomic_DNA"/>
</dbReference>
<comment type="caution">
    <text evidence="1">The sequence shown here is derived from an EMBL/GenBank/DDBJ whole genome shotgun (WGS) entry which is preliminary data.</text>
</comment>